<protein>
    <submittedName>
        <fullName evidence="1">Uncharacterized protein</fullName>
    </submittedName>
</protein>
<keyword evidence="2" id="KW-1185">Reference proteome</keyword>
<gene>
    <name evidence="1" type="ORF">BV25DRAFT_1922071</name>
</gene>
<comment type="caution">
    <text evidence="1">The sequence shown here is derived from an EMBL/GenBank/DDBJ whole genome shotgun (WGS) entry which is preliminary data.</text>
</comment>
<name>A0ACB8SGX4_9AGAM</name>
<dbReference type="Proteomes" id="UP000814140">
    <property type="component" value="Unassembled WGS sequence"/>
</dbReference>
<evidence type="ECO:0000313" key="2">
    <source>
        <dbReference type="Proteomes" id="UP000814140"/>
    </source>
</evidence>
<accession>A0ACB8SGX4</accession>
<organism evidence="1 2">
    <name type="scientific">Artomyces pyxidatus</name>
    <dbReference type="NCBI Taxonomy" id="48021"/>
    <lineage>
        <taxon>Eukaryota</taxon>
        <taxon>Fungi</taxon>
        <taxon>Dikarya</taxon>
        <taxon>Basidiomycota</taxon>
        <taxon>Agaricomycotina</taxon>
        <taxon>Agaricomycetes</taxon>
        <taxon>Russulales</taxon>
        <taxon>Auriscalpiaceae</taxon>
        <taxon>Artomyces</taxon>
    </lineage>
</organism>
<dbReference type="EMBL" id="MU277309">
    <property type="protein sequence ID" value="KAI0055133.1"/>
    <property type="molecule type" value="Genomic_DNA"/>
</dbReference>
<sequence length="126" mass="13244">MTLSKKVSVRVRVPASPDDVTVEVDLDLEQKKEGIPFTTVTTTPTFSGALTPPSTPRPSMAYGAQSVVYHVGATANTRNLSGLTTNSPDVSVQLRDAKRFAGLSAVWKAMREAAAAAAKGARGRDA</sequence>
<reference evidence="1" key="1">
    <citation type="submission" date="2021-03" db="EMBL/GenBank/DDBJ databases">
        <authorList>
            <consortium name="DOE Joint Genome Institute"/>
            <person name="Ahrendt S."/>
            <person name="Looney B.P."/>
            <person name="Miyauchi S."/>
            <person name="Morin E."/>
            <person name="Drula E."/>
            <person name="Courty P.E."/>
            <person name="Chicoki N."/>
            <person name="Fauchery L."/>
            <person name="Kohler A."/>
            <person name="Kuo A."/>
            <person name="Labutti K."/>
            <person name="Pangilinan J."/>
            <person name="Lipzen A."/>
            <person name="Riley R."/>
            <person name="Andreopoulos W."/>
            <person name="He G."/>
            <person name="Johnson J."/>
            <person name="Barry K.W."/>
            <person name="Grigoriev I.V."/>
            <person name="Nagy L."/>
            <person name="Hibbett D."/>
            <person name="Henrissat B."/>
            <person name="Matheny P.B."/>
            <person name="Labbe J."/>
            <person name="Martin F."/>
        </authorList>
    </citation>
    <scope>NUCLEOTIDE SEQUENCE</scope>
    <source>
        <strain evidence="1">HHB10654</strain>
    </source>
</reference>
<evidence type="ECO:0000313" key="1">
    <source>
        <dbReference type="EMBL" id="KAI0055133.1"/>
    </source>
</evidence>
<reference evidence="1" key="2">
    <citation type="journal article" date="2022" name="New Phytol.">
        <title>Evolutionary transition to the ectomycorrhizal habit in the genomes of a hyperdiverse lineage of mushroom-forming fungi.</title>
        <authorList>
            <person name="Looney B."/>
            <person name="Miyauchi S."/>
            <person name="Morin E."/>
            <person name="Drula E."/>
            <person name="Courty P.E."/>
            <person name="Kohler A."/>
            <person name="Kuo A."/>
            <person name="LaButti K."/>
            <person name="Pangilinan J."/>
            <person name="Lipzen A."/>
            <person name="Riley R."/>
            <person name="Andreopoulos W."/>
            <person name="He G."/>
            <person name="Johnson J."/>
            <person name="Nolan M."/>
            <person name="Tritt A."/>
            <person name="Barry K.W."/>
            <person name="Grigoriev I.V."/>
            <person name="Nagy L.G."/>
            <person name="Hibbett D."/>
            <person name="Henrissat B."/>
            <person name="Matheny P.B."/>
            <person name="Labbe J."/>
            <person name="Martin F.M."/>
        </authorList>
    </citation>
    <scope>NUCLEOTIDE SEQUENCE</scope>
    <source>
        <strain evidence="1">HHB10654</strain>
    </source>
</reference>
<proteinExistence type="predicted"/>